<feature type="compositionally biased region" description="Polar residues" evidence="9">
    <location>
        <begin position="169"/>
        <end position="193"/>
    </location>
</feature>
<name>A0A7J6WIC9_THATH</name>
<keyword evidence="4" id="KW-0479">Metal-binding</keyword>
<accession>A0A7J6WIC9</accession>
<dbReference type="PANTHER" id="PTHR22937:SF136">
    <property type="entry name" value="RING-TYPE E3 UBIQUITIN TRANSFERASE"/>
    <property type="match status" value="1"/>
</dbReference>
<feature type="region of interest" description="Disordered" evidence="9">
    <location>
        <begin position="47"/>
        <end position="108"/>
    </location>
</feature>
<keyword evidence="6" id="KW-0833">Ubl conjugation pathway</keyword>
<feature type="compositionally biased region" description="Basic and acidic residues" evidence="9">
    <location>
        <begin position="87"/>
        <end position="102"/>
    </location>
</feature>
<feature type="compositionally biased region" description="Polar residues" evidence="9">
    <location>
        <begin position="59"/>
        <end position="69"/>
    </location>
</feature>
<proteinExistence type="predicted"/>
<dbReference type="EMBL" id="JABWDY010016759">
    <property type="protein sequence ID" value="KAF5195852.1"/>
    <property type="molecule type" value="Genomic_DNA"/>
</dbReference>
<sequence>MGGYTPKTAVNRLGFHRESQLSLKETSNNEDRDVRCCNRLGCSIRQNSQGGTLDRAKNSRPSFRSTSAKSLKERSSKTCSKVSNSMKHHDEHKNLSSPKESETSNIPVQTEVSDSILSTVGSRTQLSEADDVKSGVLKVASVNILEEVKGKCVIINTKTLPRFPGQAGLANQNSSYGSPKVSSASRKVTKAANSASRGQVGLKKVGCASVSDVLPAGCAALHLSRSTRSEVVKKRSDGDCSSSNRKIMNGSFSRSSSSTRSSFFSSRLALSEPVLAQQSSRRIKMQTLSRNDVASVRSQAMTSGGNRGRTFRHEKGNRTLLPVPQNELLSTSVSPLPTSLQLCPTTQQNSFSRQCGNNETVHGYLTAHTDDDTGHPLHALPVDQDDFRSLATDGITQVLSVLERIQQDEELTYEQRLLFESHLFLDGYSFLDQHRDMRLDIEDMSYEELLDLEEKMGSVSMGLTEEALSNCLKRSLYKPFYSRSKSCANDDAKCSICQEEYRDGDEVGKLVCDHGYHMVCIHQWLQQKNWCPICKAPATHS</sequence>
<comment type="catalytic activity">
    <reaction evidence="1">
        <text>S-ubiquitinyl-[E2 ubiquitin-conjugating enzyme]-L-cysteine + [acceptor protein]-L-lysine = [E2 ubiquitin-conjugating enzyme]-L-cysteine + N(6)-ubiquitinyl-[acceptor protein]-L-lysine.</text>
        <dbReference type="EC" id="2.3.2.27"/>
    </reaction>
</comment>
<evidence type="ECO:0000313" key="11">
    <source>
        <dbReference type="EMBL" id="KAF5195852.1"/>
    </source>
</evidence>
<evidence type="ECO:0000256" key="6">
    <source>
        <dbReference type="ARBA" id="ARBA00022786"/>
    </source>
</evidence>
<dbReference type="Pfam" id="PF13639">
    <property type="entry name" value="zf-RING_2"/>
    <property type="match status" value="1"/>
</dbReference>
<evidence type="ECO:0000256" key="1">
    <source>
        <dbReference type="ARBA" id="ARBA00000900"/>
    </source>
</evidence>
<feature type="domain" description="RING-type" evidence="10">
    <location>
        <begin position="494"/>
        <end position="535"/>
    </location>
</feature>
<dbReference type="PANTHER" id="PTHR22937">
    <property type="entry name" value="E3 UBIQUITIN-PROTEIN LIGASE RNF165"/>
    <property type="match status" value="1"/>
</dbReference>
<gene>
    <name evidence="11" type="ORF">FRX31_014563</name>
</gene>
<dbReference type="AlphaFoldDB" id="A0A7J6WIC9"/>
<dbReference type="SMART" id="SM00184">
    <property type="entry name" value="RING"/>
    <property type="match status" value="1"/>
</dbReference>
<feature type="region of interest" description="Disordered" evidence="9">
    <location>
        <begin position="288"/>
        <end position="312"/>
    </location>
</feature>
<dbReference type="SUPFAM" id="SSF57850">
    <property type="entry name" value="RING/U-box"/>
    <property type="match status" value="1"/>
</dbReference>
<dbReference type="InterPro" id="IPR001841">
    <property type="entry name" value="Znf_RING"/>
</dbReference>
<feature type="compositionally biased region" description="Polar residues" evidence="9">
    <location>
        <begin position="288"/>
        <end position="304"/>
    </location>
</feature>
<reference evidence="11 12" key="1">
    <citation type="submission" date="2020-06" db="EMBL/GenBank/DDBJ databases">
        <title>Transcriptomic and genomic resources for Thalictrum thalictroides and T. hernandezii: Facilitating candidate gene discovery in an emerging model plant lineage.</title>
        <authorList>
            <person name="Arias T."/>
            <person name="Riano-Pachon D.M."/>
            <person name="Di Stilio V.S."/>
        </authorList>
    </citation>
    <scope>NUCLEOTIDE SEQUENCE [LARGE SCALE GENOMIC DNA]</scope>
    <source>
        <strain evidence="12">cv. WT478/WT964</strain>
        <tissue evidence="11">Leaves</tissue>
    </source>
</reference>
<evidence type="ECO:0000256" key="2">
    <source>
        <dbReference type="ARBA" id="ARBA00012483"/>
    </source>
</evidence>
<dbReference type="EC" id="2.3.2.27" evidence="2"/>
<dbReference type="GO" id="GO:0008270">
    <property type="term" value="F:zinc ion binding"/>
    <property type="evidence" value="ECO:0007669"/>
    <property type="project" value="UniProtKB-KW"/>
</dbReference>
<evidence type="ECO:0000256" key="7">
    <source>
        <dbReference type="ARBA" id="ARBA00022833"/>
    </source>
</evidence>
<evidence type="ECO:0000256" key="8">
    <source>
        <dbReference type="PROSITE-ProRule" id="PRU00175"/>
    </source>
</evidence>
<evidence type="ECO:0000256" key="5">
    <source>
        <dbReference type="ARBA" id="ARBA00022771"/>
    </source>
</evidence>
<keyword evidence="7" id="KW-0862">Zinc</keyword>
<keyword evidence="12" id="KW-1185">Reference proteome</keyword>
<evidence type="ECO:0000259" key="10">
    <source>
        <dbReference type="PROSITE" id="PS50089"/>
    </source>
</evidence>
<dbReference type="PROSITE" id="PS50089">
    <property type="entry name" value="ZF_RING_2"/>
    <property type="match status" value="1"/>
</dbReference>
<dbReference type="Gene3D" id="3.30.40.10">
    <property type="entry name" value="Zinc/RING finger domain, C3HC4 (zinc finger)"/>
    <property type="match status" value="1"/>
</dbReference>
<evidence type="ECO:0000256" key="4">
    <source>
        <dbReference type="ARBA" id="ARBA00022723"/>
    </source>
</evidence>
<comment type="caution">
    <text evidence="11">The sequence shown here is derived from an EMBL/GenBank/DDBJ whole genome shotgun (WGS) entry which is preliminary data.</text>
</comment>
<evidence type="ECO:0000256" key="3">
    <source>
        <dbReference type="ARBA" id="ARBA00022679"/>
    </source>
</evidence>
<keyword evidence="3" id="KW-0808">Transferase</keyword>
<evidence type="ECO:0000256" key="9">
    <source>
        <dbReference type="SAM" id="MobiDB-lite"/>
    </source>
</evidence>
<dbReference type="InterPro" id="IPR045191">
    <property type="entry name" value="MBR1/2-like"/>
</dbReference>
<evidence type="ECO:0000313" key="12">
    <source>
        <dbReference type="Proteomes" id="UP000554482"/>
    </source>
</evidence>
<dbReference type="GO" id="GO:0061630">
    <property type="term" value="F:ubiquitin protein ligase activity"/>
    <property type="evidence" value="ECO:0007669"/>
    <property type="project" value="UniProtKB-EC"/>
</dbReference>
<dbReference type="InterPro" id="IPR013083">
    <property type="entry name" value="Znf_RING/FYVE/PHD"/>
</dbReference>
<protein>
    <recommendedName>
        <fullName evidence="2">RING-type E3 ubiquitin transferase</fullName>
        <ecNumber evidence="2">2.3.2.27</ecNumber>
    </recommendedName>
</protein>
<organism evidence="11 12">
    <name type="scientific">Thalictrum thalictroides</name>
    <name type="common">Rue-anemone</name>
    <name type="synonym">Anemone thalictroides</name>
    <dbReference type="NCBI Taxonomy" id="46969"/>
    <lineage>
        <taxon>Eukaryota</taxon>
        <taxon>Viridiplantae</taxon>
        <taxon>Streptophyta</taxon>
        <taxon>Embryophyta</taxon>
        <taxon>Tracheophyta</taxon>
        <taxon>Spermatophyta</taxon>
        <taxon>Magnoliopsida</taxon>
        <taxon>Ranunculales</taxon>
        <taxon>Ranunculaceae</taxon>
        <taxon>Thalictroideae</taxon>
        <taxon>Thalictrum</taxon>
    </lineage>
</organism>
<dbReference type="OrthoDB" id="8062037at2759"/>
<feature type="region of interest" description="Disordered" evidence="9">
    <location>
        <begin position="164"/>
        <end position="193"/>
    </location>
</feature>
<dbReference type="Proteomes" id="UP000554482">
    <property type="component" value="Unassembled WGS sequence"/>
</dbReference>
<keyword evidence="5 8" id="KW-0863">Zinc-finger</keyword>